<dbReference type="AlphaFoldDB" id="A0A0U2J700"/>
<protein>
    <submittedName>
        <fullName evidence="1">Uncharacterized protein</fullName>
    </submittedName>
</protein>
<proteinExistence type="predicted"/>
<name>A0A0U2J700_9BACL</name>
<gene>
    <name evidence="1" type="ORF">AUC31_06855</name>
</gene>
<sequence>MNSSYLKIQKPYPTSLKLVGYGFFITKLSRGDSPSFMNCFDLFHQSNPFFPVEIIQLQLCFSQNHMDTVKFLVRPEPPPAFRGRGFCAWLKVSQGDFGIDDVFYSVDIQQIMREIDIKTERRFMRRKAKIDY</sequence>
<dbReference type="Proteomes" id="UP000067683">
    <property type="component" value="Chromosome"/>
</dbReference>
<evidence type="ECO:0000313" key="1">
    <source>
        <dbReference type="EMBL" id="ALS74962.2"/>
    </source>
</evidence>
<evidence type="ECO:0000313" key="2">
    <source>
        <dbReference type="Proteomes" id="UP000067683"/>
    </source>
</evidence>
<organism evidence="1 2">
    <name type="scientific">Planococcus rifietoensis</name>
    <dbReference type="NCBI Taxonomy" id="200991"/>
    <lineage>
        <taxon>Bacteria</taxon>
        <taxon>Bacillati</taxon>
        <taxon>Bacillota</taxon>
        <taxon>Bacilli</taxon>
        <taxon>Bacillales</taxon>
        <taxon>Caryophanaceae</taxon>
        <taxon>Planococcus</taxon>
    </lineage>
</organism>
<reference evidence="1" key="1">
    <citation type="submission" date="2016-01" db="EMBL/GenBank/DDBJ databases">
        <title>Complete genome of Planococcus rifietoensis type strain M8.</title>
        <authorList>
            <person name="See-Too W.S."/>
        </authorList>
    </citation>
    <scope>NUCLEOTIDE SEQUENCE [LARGE SCALE GENOMIC DNA]</scope>
    <source>
        <strain evidence="1">M8</strain>
    </source>
</reference>
<accession>A0A0U2J700</accession>
<dbReference type="KEGG" id="prt:AUC31_06855"/>
<keyword evidence="2" id="KW-1185">Reference proteome</keyword>
<dbReference type="EMBL" id="CP013659">
    <property type="protein sequence ID" value="ALS74962.2"/>
    <property type="molecule type" value="Genomic_DNA"/>
</dbReference>